<organism evidence="1 2">
    <name type="scientific">Colocasia esculenta</name>
    <name type="common">Wild taro</name>
    <name type="synonym">Arum esculentum</name>
    <dbReference type="NCBI Taxonomy" id="4460"/>
    <lineage>
        <taxon>Eukaryota</taxon>
        <taxon>Viridiplantae</taxon>
        <taxon>Streptophyta</taxon>
        <taxon>Embryophyta</taxon>
        <taxon>Tracheophyta</taxon>
        <taxon>Spermatophyta</taxon>
        <taxon>Magnoliopsida</taxon>
        <taxon>Liliopsida</taxon>
        <taxon>Araceae</taxon>
        <taxon>Aroideae</taxon>
        <taxon>Colocasieae</taxon>
        <taxon>Colocasia</taxon>
    </lineage>
</organism>
<accession>A0A843V3U5</accession>
<protein>
    <submittedName>
        <fullName evidence="1">Uncharacterized protein</fullName>
    </submittedName>
</protein>
<sequence>MPVLVAFLMDAPETPEEVNAEFFQEDLVEDVELTTHTGVDESEEPICLSKGNEVEEVNPHEIKGSSGRRTYIDVGQVSGEDYDEEEEYTSDECENDDEDEAELDISFWSFFCDSSSGSRFGSVYTSSSYSSSFWAFFCASSSGSRLGSVYTSSSSYNSRPSVSAPPAFLAGASTVSEAEDAVSLLEGGDSFYDGTLREYGQGDDCDNWKLTEFNSDSWFEFGAQIHIKQVSLV</sequence>
<dbReference type="AlphaFoldDB" id="A0A843V3U5"/>
<reference evidence="1" key="1">
    <citation type="submission" date="2017-07" db="EMBL/GenBank/DDBJ databases">
        <title>Taro Niue Genome Assembly and Annotation.</title>
        <authorList>
            <person name="Atibalentja N."/>
            <person name="Keating K."/>
            <person name="Fields C.J."/>
        </authorList>
    </citation>
    <scope>NUCLEOTIDE SEQUENCE</scope>
    <source>
        <strain evidence="1">Niue_2</strain>
        <tissue evidence="1">Leaf</tissue>
    </source>
</reference>
<name>A0A843V3U5_COLES</name>
<keyword evidence="2" id="KW-1185">Reference proteome</keyword>
<proteinExistence type="predicted"/>
<evidence type="ECO:0000313" key="2">
    <source>
        <dbReference type="Proteomes" id="UP000652761"/>
    </source>
</evidence>
<dbReference type="EMBL" id="NMUH01001060">
    <property type="protein sequence ID" value="MQL88470.1"/>
    <property type="molecule type" value="Genomic_DNA"/>
</dbReference>
<comment type="caution">
    <text evidence="1">The sequence shown here is derived from an EMBL/GenBank/DDBJ whole genome shotgun (WGS) entry which is preliminary data.</text>
</comment>
<gene>
    <name evidence="1" type="ORF">Taro_021031</name>
</gene>
<evidence type="ECO:0000313" key="1">
    <source>
        <dbReference type="EMBL" id="MQL88470.1"/>
    </source>
</evidence>
<dbReference type="Proteomes" id="UP000652761">
    <property type="component" value="Unassembled WGS sequence"/>
</dbReference>